<proteinExistence type="predicted"/>
<protein>
    <submittedName>
        <fullName evidence="1">Uncharacterized protein</fullName>
    </submittedName>
</protein>
<dbReference type="AlphaFoldDB" id="A0A8H7S364"/>
<dbReference type="EMBL" id="JAEPRB010000098">
    <property type="protein sequence ID" value="KAG2221854.1"/>
    <property type="molecule type" value="Genomic_DNA"/>
</dbReference>
<accession>A0A8H7S364</accession>
<name>A0A8H7S364_9FUNG</name>
<dbReference type="Proteomes" id="UP000646827">
    <property type="component" value="Unassembled WGS sequence"/>
</dbReference>
<sequence length="190" mass="21655">MWILSTGTKVEKAMQKCASENKLEQYESTFSHNRSSGSNLGMLFYRRRNSLDTEDLYTLSLPVPPGTDPCGKVMLRTDDIKNIIISSVVGGGICAITPRFFAPVIVEIQKKVSREFIAQLMRYSLNVFDETKGTCLFKSTNNSRNVSEIGFKLYGMVIELEDYFQVVVGKNNHEPVTKVYNHVEYRRTIY</sequence>
<evidence type="ECO:0000313" key="2">
    <source>
        <dbReference type="Proteomes" id="UP000646827"/>
    </source>
</evidence>
<evidence type="ECO:0000313" key="1">
    <source>
        <dbReference type="EMBL" id="KAG2221854.1"/>
    </source>
</evidence>
<gene>
    <name evidence="1" type="ORF">INT45_003568</name>
</gene>
<keyword evidence="2" id="KW-1185">Reference proteome</keyword>
<comment type="caution">
    <text evidence="1">The sequence shown here is derived from an EMBL/GenBank/DDBJ whole genome shotgun (WGS) entry which is preliminary data.</text>
</comment>
<organism evidence="1 2">
    <name type="scientific">Circinella minor</name>
    <dbReference type="NCBI Taxonomy" id="1195481"/>
    <lineage>
        <taxon>Eukaryota</taxon>
        <taxon>Fungi</taxon>
        <taxon>Fungi incertae sedis</taxon>
        <taxon>Mucoromycota</taxon>
        <taxon>Mucoromycotina</taxon>
        <taxon>Mucoromycetes</taxon>
        <taxon>Mucorales</taxon>
        <taxon>Lichtheimiaceae</taxon>
        <taxon>Circinella</taxon>
    </lineage>
</organism>
<reference evidence="1 2" key="1">
    <citation type="submission" date="2020-12" db="EMBL/GenBank/DDBJ databases">
        <title>Metabolic potential, ecology and presence of endohyphal bacteria is reflected in genomic diversity of Mucoromycotina.</title>
        <authorList>
            <person name="Muszewska A."/>
            <person name="Okrasinska A."/>
            <person name="Steczkiewicz K."/>
            <person name="Drgas O."/>
            <person name="Orlowska M."/>
            <person name="Perlinska-Lenart U."/>
            <person name="Aleksandrzak-Piekarczyk T."/>
            <person name="Szatraj K."/>
            <person name="Zielenkiewicz U."/>
            <person name="Pilsyk S."/>
            <person name="Malc E."/>
            <person name="Mieczkowski P."/>
            <person name="Kruszewska J.S."/>
            <person name="Biernat P."/>
            <person name="Pawlowska J."/>
        </authorList>
    </citation>
    <scope>NUCLEOTIDE SEQUENCE [LARGE SCALE GENOMIC DNA]</scope>
    <source>
        <strain evidence="1 2">CBS 142.35</strain>
    </source>
</reference>